<evidence type="ECO:0000256" key="1">
    <source>
        <dbReference type="ARBA" id="ARBA00001933"/>
    </source>
</evidence>
<comment type="similarity">
    <text evidence="3 7">Belongs to the class-III pyridoxal-phosphate-dependent aminotransferase family. HemL subfamily.</text>
</comment>
<evidence type="ECO:0000313" key="8">
    <source>
        <dbReference type="EMBL" id="KTD61792.1"/>
    </source>
</evidence>
<keyword evidence="4 7" id="KW-0663">Pyridoxal phosphate</keyword>
<comment type="cofactor">
    <cofactor evidence="1 7">
        <name>pyridoxal 5'-phosphate</name>
        <dbReference type="ChEBI" id="CHEBI:597326"/>
    </cofactor>
</comment>
<dbReference type="InterPro" id="IPR015422">
    <property type="entry name" value="PyrdxlP-dep_Trfase_small"/>
</dbReference>
<dbReference type="NCBIfam" id="TIGR00713">
    <property type="entry name" value="hemL"/>
    <property type="match status" value="1"/>
</dbReference>
<accession>A0A0W0YY16</accession>
<dbReference type="PANTHER" id="PTHR43713:SF3">
    <property type="entry name" value="GLUTAMATE-1-SEMIALDEHYDE 2,1-AMINOMUTASE 1, CHLOROPLASTIC-RELATED"/>
    <property type="match status" value="1"/>
</dbReference>
<dbReference type="HAMAP" id="MF_00375">
    <property type="entry name" value="HemL_aminotrans_3"/>
    <property type="match status" value="1"/>
</dbReference>
<keyword evidence="6 7" id="KW-0627">Porphyrin biosynthesis</keyword>
<dbReference type="Proteomes" id="UP000054877">
    <property type="component" value="Unassembled WGS sequence"/>
</dbReference>
<dbReference type="Pfam" id="PF00202">
    <property type="entry name" value="Aminotran_3"/>
    <property type="match status" value="1"/>
</dbReference>
<evidence type="ECO:0000256" key="6">
    <source>
        <dbReference type="ARBA" id="ARBA00023244"/>
    </source>
</evidence>
<comment type="catalytic activity">
    <reaction evidence="7">
        <text>(S)-4-amino-5-oxopentanoate = 5-aminolevulinate</text>
        <dbReference type="Rhea" id="RHEA:14265"/>
        <dbReference type="ChEBI" id="CHEBI:57501"/>
        <dbReference type="ChEBI" id="CHEBI:356416"/>
        <dbReference type="EC" id="5.4.3.8"/>
    </reaction>
</comment>
<dbReference type="EMBL" id="LNYX01000031">
    <property type="protein sequence ID" value="KTD61792.1"/>
    <property type="molecule type" value="Genomic_DNA"/>
</dbReference>
<dbReference type="FunFam" id="3.40.640.10:FF:000021">
    <property type="entry name" value="Glutamate-1-semialdehyde 2,1-aminomutase"/>
    <property type="match status" value="1"/>
</dbReference>
<dbReference type="GO" id="GO:0030170">
    <property type="term" value="F:pyridoxal phosphate binding"/>
    <property type="evidence" value="ECO:0007669"/>
    <property type="project" value="InterPro"/>
</dbReference>
<dbReference type="UniPathway" id="UPA00251">
    <property type="reaction ID" value="UER00317"/>
</dbReference>
<dbReference type="GO" id="GO:0042286">
    <property type="term" value="F:glutamate-1-semialdehyde 2,1-aminomutase activity"/>
    <property type="evidence" value="ECO:0007669"/>
    <property type="project" value="UniProtKB-UniRule"/>
</dbReference>
<dbReference type="PATRIC" id="fig|452.5.peg.2672"/>
<comment type="subunit">
    <text evidence="7">Homodimer.</text>
</comment>
<evidence type="ECO:0000256" key="7">
    <source>
        <dbReference type="HAMAP-Rule" id="MF_00375"/>
    </source>
</evidence>
<dbReference type="GO" id="GO:0008483">
    <property type="term" value="F:transaminase activity"/>
    <property type="evidence" value="ECO:0007669"/>
    <property type="project" value="InterPro"/>
</dbReference>
<dbReference type="PROSITE" id="PS00600">
    <property type="entry name" value="AA_TRANSFER_CLASS_3"/>
    <property type="match status" value="1"/>
</dbReference>
<dbReference type="EC" id="5.4.3.8" evidence="7"/>
<dbReference type="InterPro" id="IPR004639">
    <property type="entry name" value="4pyrrol_synth_GluAld_NH2Trfase"/>
</dbReference>
<name>A0A0W0YY16_LEGSP</name>
<evidence type="ECO:0000256" key="4">
    <source>
        <dbReference type="ARBA" id="ARBA00022898"/>
    </source>
</evidence>
<evidence type="ECO:0000256" key="5">
    <source>
        <dbReference type="ARBA" id="ARBA00023235"/>
    </source>
</evidence>
<evidence type="ECO:0000256" key="2">
    <source>
        <dbReference type="ARBA" id="ARBA00004819"/>
    </source>
</evidence>
<dbReference type="RefSeq" id="WP_058484313.1">
    <property type="nucleotide sequence ID" value="NZ_CAAAII010000001.1"/>
</dbReference>
<comment type="caution">
    <text evidence="8">The sequence shown here is derived from an EMBL/GenBank/DDBJ whole genome shotgun (WGS) entry which is preliminary data.</text>
</comment>
<dbReference type="PANTHER" id="PTHR43713">
    <property type="entry name" value="GLUTAMATE-1-SEMIALDEHYDE 2,1-AMINOMUTASE"/>
    <property type="match status" value="1"/>
</dbReference>
<sequence length="431" mass="45944">MTRSHHLFSEAQDIIPGGVNSPVRAFRGVGGDPVFFKQGKGAYLVDVDDRHYIDYVGSWGPLILGHCHQSVIEAVEQVLHSGMSFGAPTELEVLLARKIASIMPAIEKIRMVNSGTEATMTAIRLARGYTGKNKIIKFNGCYHGHNDSLLVKAGSGLLTLGIPSTPGIPASITEHTLTADFNDLEQTARLMEEFQGDVAAIILEPVAGNMGFVLPEAEFLQGLRDLCDAHGSLLIFDEVMTGFRVALGGAQAVYGITPDLTTLGKVIGGGMPVGAVGGKAVIMSCLAPEGPVYQAGTLSGNPLAMAAGLATLKELEAPGFYERLSSMTQQLMQGLDDIASELGIPFCSASLGGMFGFCFNDKEQVSNYSDVASSNEAMFKQFFHGMLQKGIYLAPSMYEAGFVSDAHDWEEIRLTHLAAETVLANCMKAKA</sequence>
<protein>
    <recommendedName>
        <fullName evidence="7">Glutamate-1-semialdehyde 2,1-aminomutase</fullName>
        <shortName evidence="7">GSA</shortName>
        <ecNumber evidence="7">5.4.3.8</ecNumber>
    </recommendedName>
    <alternativeName>
        <fullName evidence="7">Glutamate-1-semialdehyde aminotransferase</fullName>
        <shortName evidence="7">GSA-AT</shortName>
    </alternativeName>
</protein>
<keyword evidence="7" id="KW-0963">Cytoplasm</keyword>
<evidence type="ECO:0000256" key="3">
    <source>
        <dbReference type="ARBA" id="ARBA00008981"/>
    </source>
</evidence>
<dbReference type="STRING" id="452.Lspi_2422"/>
<dbReference type="OrthoDB" id="9801052at2"/>
<organism evidence="8 9">
    <name type="scientific">Legionella spiritensis</name>
    <dbReference type="NCBI Taxonomy" id="452"/>
    <lineage>
        <taxon>Bacteria</taxon>
        <taxon>Pseudomonadati</taxon>
        <taxon>Pseudomonadota</taxon>
        <taxon>Gammaproteobacteria</taxon>
        <taxon>Legionellales</taxon>
        <taxon>Legionellaceae</taxon>
        <taxon>Legionella</taxon>
    </lineage>
</organism>
<dbReference type="InterPro" id="IPR015424">
    <property type="entry name" value="PyrdxlP-dep_Trfase"/>
</dbReference>
<proteinExistence type="inferred from homology"/>
<dbReference type="InterPro" id="IPR005814">
    <property type="entry name" value="Aminotrans_3"/>
</dbReference>
<dbReference type="CDD" id="cd00610">
    <property type="entry name" value="OAT_like"/>
    <property type="match status" value="1"/>
</dbReference>
<comment type="subcellular location">
    <subcellularLocation>
        <location evidence="7">Cytoplasm</location>
    </subcellularLocation>
</comment>
<feature type="modified residue" description="N6-(pyridoxal phosphate)lysine" evidence="7">
    <location>
        <position position="265"/>
    </location>
</feature>
<keyword evidence="9" id="KW-1185">Reference proteome</keyword>
<evidence type="ECO:0000313" key="9">
    <source>
        <dbReference type="Proteomes" id="UP000054877"/>
    </source>
</evidence>
<dbReference type="NCBIfam" id="NF000818">
    <property type="entry name" value="PRK00062.1"/>
    <property type="match status" value="1"/>
</dbReference>
<gene>
    <name evidence="7 8" type="primary">hemL</name>
    <name evidence="8" type="ORF">Lspi_2422</name>
</gene>
<reference evidence="8 9" key="1">
    <citation type="submission" date="2015-11" db="EMBL/GenBank/DDBJ databases">
        <title>Genomic analysis of 38 Legionella species identifies large and diverse effector repertoires.</title>
        <authorList>
            <person name="Burstein D."/>
            <person name="Amaro F."/>
            <person name="Zusman T."/>
            <person name="Lifshitz Z."/>
            <person name="Cohen O."/>
            <person name="Gilbert J.A."/>
            <person name="Pupko T."/>
            <person name="Shuman H.A."/>
            <person name="Segal G."/>
        </authorList>
    </citation>
    <scope>NUCLEOTIDE SEQUENCE [LARGE SCALE GENOMIC DNA]</scope>
    <source>
        <strain evidence="8 9">Mt.St.Helens-9</strain>
    </source>
</reference>
<dbReference type="InterPro" id="IPR015421">
    <property type="entry name" value="PyrdxlP-dep_Trfase_major"/>
</dbReference>
<dbReference type="Gene3D" id="3.40.640.10">
    <property type="entry name" value="Type I PLP-dependent aspartate aminotransferase-like (Major domain)"/>
    <property type="match status" value="1"/>
</dbReference>
<dbReference type="GO" id="GO:0006782">
    <property type="term" value="P:protoporphyrinogen IX biosynthetic process"/>
    <property type="evidence" value="ECO:0007669"/>
    <property type="project" value="UniProtKB-UniRule"/>
</dbReference>
<dbReference type="GO" id="GO:0005737">
    <property type="term" value="C:cytoplasm"/>
    <property type="evidence" value="ECO:0007669"/>
    <property type="project" value="UniProtKB-SubCell"/>
</dbReference>
<comment type="pathway">
    <text evidence="2">Porphyrin-containing compound metabolism; protoporphyrin-IX biosynthesis; 5-aminolevulinate from L-glutamyl-tRNA(Glu): step 2/2.</text>
</comment>
<keyword evidence="5 7" id="KW-0413">Isomerase</keyword>
<dbReference type="InterPro" id="IPR049704">
    <property type="entry name" value="Aminotrans_3_PPA_site"/>
</dbReference>
<dbReference type="SUPFAM" id="SSF53383">
    <property type="entry name" value="PLP-dependent transferases"/>
    <property type="match status" value="1"/>
</dbReference>
<dbReference type="Gene3D" id="3.90.1150.10">
    <property type="entry name" value="Aspartate Aminotransferase, domain 1"/>
    <property type="match status" value="1"/>
</dbReference>
<dbReference type="AlphaFoldDB" id="A0A0W0YY16"/>